<keyword evidence="3 6" id="KW-0812">Transmembrane</keyword>
<name>A0A977PUZ2_9CYAN</name>
<dbReference type="EMBL" id="CP073041">
    <property type="protein sequence ID" value="UXE59832.1"/>
    <property type="molecule type" value="Genomic_DNA"/>
</dbReference>
<evidence type="ECO:0000256" key="2">
    <source>
        <dbReference type="ARBA" id="ARBA00008053"/>
    </source>
</evidence>
<evidence type="ECO:0000256" key="3">
    <source>
        <dbReference type="ARBA" id="ARBA00022692"/>
    </source>
</evidence>
<proteinExistence type="inferred from homology"/>
<keyword evidence="5 6" id="KW-0472">Membrane</keyword>
<evidence type="ECO:0000256" key="5">
    <source>
        <dbReference type="ARBA" id="ARBA00023136"/>
    </source>
</evidence>
<dbReference type="Pfam" id="PF04286">
    <property type="entry name" value="DUF445"/>
    <property type="match status" value="1"/>
</dbReference>
<dbReference type="PANTHER" id="PTHR35791">
    <property type="entry name" value="UPF0754 MEMBRANE PROTEIN YHEB"/>
    <property type="match status" value="1"/>
</dbReference>
<feature type="transmembrane region" description="Helical" evidence="6">
    <location>
        <begin position="387"/>
        <end position="409"/>
    </location>
</feature>
<evidence type="ECO:0000256" key="1">
    <source>
        <dbReference type="ARBA" id="ARBA00004308"/>
    </source>
</evidence>
<sequence length="413" mass="47233">MIELSNLLTFVLPPIAGAVIGYFTNDIAIQMLFRPYKARFIGPYQIPFTPGLIPRNQERLAKRVSDTIMGSLLTPEELQKLAQKLLETERVEAALRWLLTAALKQVRSDKDQKTSKILANILRDLFSESLPRLLKALSRREDFLEEQINRIFDQILLEFQLTELQARQFADWLLETVLPPDTLRLALIDFLSDRNIQVIDEGFREKTIGTYWVVANLFGVKNALTHLREFCVQEKEVANTRLRELFLSLEVRGRLRDWLHRLSLQNLPLSTVRQLRKTTGDVVRMYIRESGTQFLQDFGQSIDWDNLAIVIVNRLQNSTAFTDSLTVVSQELALILERYVEEDLEKLVQKIIPILSLDQVIIARISSTSPADLEAGVNGIVKSELQAIVNLGGVLGFMVGLIQTLFLWFSNLN</sequence>
<protein>
    <submittedName>
        <fullName evidence="7">DUF445 family protein</fullName>
    </submittedName>
</protein>
<evidence type="ECO:0000256" key="6">
    <source>
        <dbReference type="SAM" id="Phobius"/>
    </source>
</evidence>
<dbReference type="GO" id="GO:0012505">
    <property type="term" value="C:endomembrane system"/>
    <property type="evidence" value="ECO:0007669"/>
    <property type="project" value="UniProtKB-SubCell"/>
</dbReference>
<comment type="similarity">
    <text evidence="2">Belongs to the UPF0754 family.</text>
</comment>
<organism evidence="7">
    <name type="scientific">Woronichinia naegeliana WA131</name>
    <dbReference type="NCBI Taxonomy" id="2824559"/>
    <lineage>
        <taxon>Bacteria</taxon>
        <taxon>Bacillati</taxon>
        <taxon>Cyanobacteriota</taxon>
        <taxon>Cyanophyceae</taxon>
        <taxon>Synechococcales</taxon>
        <taxon>Coelosphaeriaceae</taxon>
        <taxon>Woronichinia</taxon>
    </lineage>
</organism>
<evidence type="ECO:0000313" key="7">
    <source>
        <dbReference type="EMBL" id="UXE59832.1"/>
    </source>
</evidence>
<gene>
    <name evidence="7" type="ORF">KA717_29635</name>
</gene>
<comment type="subcellular location">
    <subcellularLocation>
        <location evidence="1">Endomembrane system</location>
    </subcellularLocation>
</comment>
<dbReference type="PIRSF" id="PIRSF032178">
    <property type="entry name" value="UCP032178"/>
    <property type="match status" value="1"/>
</dbReference>
<dbReference type="PANTHER" id="PTHR35791:SF1">
    <property type="entry name" value="UPF0754 MEMBRANE PROTEIN YHEB"/>
    <property type="match status" value="1"/>
</dbReference>
<dbReference type="InterPro" id="IPR016991">
    <property type="entry name" value="UCP032178"/>
</dbReference>
<dbReference type="Proteomes" id="UP001065613">
    <property type="component" value="Chromosome"/>
</dbReference>
<keyword evidence="4 6" id="KW-1133">Transmembrane helix</keyword>
<evidence type="ECO:0000256" key="4">
    <source>
        <dbReference type="ARBA" id="ARBA00022989"/>
    </source>
</evidence>
<dbReference type="InterPro" id="IPR007383">
    <property type="entry name" value="DUF445"/>
</dbReference>
<accession>A0A977PUZ2</accession>
<dbReference type="AlphaFoldDB" id="A0A977PUZ2"/>
<reference evidence="7" key="1">
    <citation type="submission" date="2021-04" db="EMBL/GenBank/DDBJ databases">
        <title>Genome sequence of Woronichinia naegeliana from Washington state freshwater lake bloom.</title>
        <authorList>
            <person name="Dreher T.W."/>
        </authorList>
    </citation>
    <scope>NUCLEOTIDE SEQUENCE</scope>
    <source>
        <strain evidence="7">WA131</strain>
    </source>
</reference>
<dbReference type="KEGG" id="wna:KA717_29635"/>